<evidence type="ECO:0000313" key="5">
    <source>
        <dbReference type="Proteomes" id="UP000034213"/>
    </source>
</evidence>
<keyword evidence="4" id="KW-0378">Hydrolase</keyword>
<dbReference type="AlphaFoldDB" id="A0A0G1C528"/>
<dbReference type="GO" id="GO:0004386">
    <property type="term" value="F:helicase activity"/>
    <property type="evidence" value="ECO:0007669"/>
    <property type="project" value="UniProtKB-KW"/>
</dbReference>
<dbReference type="PANTHER" id="PTHR13504">
    <property type="entry name" value="FIDO DOMAIN-CONTAINING PROTEIN DDB_G0283145"/>
    <property type="match status" value="1"/>
</dbReference>
<dbReference type="GO" id="GO:0005524">
    <property type="term" value="F:ATP binding"/>
    <property type="evidence" value="ECO:0007669"/>
    <property type="project" value="UniProtKB-KW"/>
</dbReference>
<feature type="domain" description="Fido" evidence="3">
    <location>
        <begin position="47"/>
        <end position="194"/>
    </location>
</feature>
<evidence type="ECO:0000256" key="2">
    <source>
        <dbReference type="PIRSR" id="PIRSR640198-2"/>
    </source>
</evidence>
<dbReference type="SUPFAM" id="SSF140931">
    <property type="entry name" value="Fic-like"/>
    <property type="match status" value="1"/>
</dbReference>
<dbReference type="Proteomes" id="UP000034213">
    <property type="component" value="Unassembled WGS sequence"/>
</dbReference>
<evidence type="ECO:0000256" key="1">
    <source>
        <dbReference type="PIRSR" id="PIRSR640198-1"/>
    </source>
</evidence>
<evidence type="ECO:0000259" key="3">
    <source>
        <dbReference type="PROSITE" id="PS51459"/>
    </source>
</evidence>
<keyword evidence="2" id="KW-0547">Nucleotide-binding</keyword>
<keyword evidence="2" id="KW-0067">ATP-binding</keyword>
<dbReference type="InterPro" id="IPR036597">
    <property type="entry name" value="Fido-like_dom_sf"/>
</dbReference>
<feature type="binding site" evidence="2">
    <location>
        <begin position="138"/>
        <end position="145"/>
    </location>
    <ligand>
        <name>ATP</name>
        <dbReference type="ChEBI" id="CHEBI:30616"/>
    </ligand>
</feature>
<dbReference type="Pfam" id="PF02661">
    <property type="entry name" value="Fic"/>
    <property type="match status" value="1"/>
</dbReference>
<dbReference type="EMBL" id="LCEW01000001">
    <property type="protein sequence ID" value="KKS80652.1"/>
    <property type="molecule type" value="Genomic_DNA"/>
</dbReference>
<evidence type="ECO:0000313" key="4">
    <source>
        <dbReference type="EMBL" id="KKS80652.1"/>
    </source>
</evidence>
<proteinExistence type="predicted"/>
<organism evidence="4 5">
    <name type="scientific">Candidatus Beckwithbacteria bacterium GW2011_GWA2_43_10</name>
    <dbReference type="NCBI Taxonomy" id="1618369"/>
    <lineage>
        <taxon>Bacteria</taxon>
        <taxon>Candidatus Beckwithiibacteriota</taxon>
    </lineage>
</organism>
<dbReference type="InterPro" id="IPR040198">
    <property type="entry name" value="Fido_containing"/>
</dbReference>
<reference evidence="4 5" key="1">
    <citation type="journal article" date="2015" name="Nature">
        <title>rRNA introns, odd ribosomes, and small enigmatic genomes across a large radiation of phyla.</title>
        <authorList>
            <person name="Brown C.T."/>
            <person name="Hug L.A."/>
            <person name="Thomas B.C."/>
            <person name="Sharon I."/>
            <person name="Castelle C.J."/>
            <person name="Singh A."/>
            <person name="Wilkins M.J."/>
            <person name="Williams K.H."/>
            <person name="Banfield J.F."/>
        </authorList>
    </citation>
    <scope>NUCLEOTIDE SEQUENCE [LARGE SCALE GENOMIC DNA]</scope>
</reference>
<dbReference type="Gene3D" id="1.10.3290.10">
    <property type="entry name" value="Fido-like domain"/>
    <property type="match status" value="1"/>
</dbReference>
<gene>
    <name evidence="4" type="ORF">UV54_C0001G0002</name>
</gene>
<protein>
    <submittedName>
        <fullName evidence="4">Helicase-like protein</fullName>
    </submittedName>
</protein>
<comment type="caution">
    <text evidence="4">The sequence shown here is derived from an EMBL/GenBank/DDBJ whole genome shotgun (WGS) entry which is preliminary data.</text>
</comment>
<accession>A0A0G1C528</accession>
<dbReference type="PANTHER" id="PTHR13504:SF38">
    <property type="entry name" value="FIDO DOMAIN-CONTAINING PROTEIN"/>
    <property type="match status" value="1"/>
</dbReference>
<sequence>MKPGATSYKDTAFGIIPHNRLVKLEIEGTKKGLEWLHKKIKAGGFVVTPELIKTLHKKSFGWIFPKWAGKFRTIQVTYSGKEAPKYYQLPELMVNLCRDLNEMLTHLPKPGTSFYLDEVIKFLAWWQHRFVLIHPFNDYNGRTARMLTNLILLELNLPSLEIKAETGKDRKTYIKALQWADKGEYVLLEKLVAEALAEALGKYQ</sequence>
<feature type="active site" evidence="1">
    <location>
        <position position="134"/>
    </location>
</feature>
<dbReference type="PROSITE" id="PS51459">
    <property type="entry name" value="FIDO"/>
    <property type="match status" value="1"/>
</dbReference>
<dbReference type="InterPro" id="IPR003812">
    <property type="entry name" value="Fido"/>
</dbReference>
<keyword evidence="4" id="KW-0347">Helicase</keyword>
<dbReference type="STRING" id="1618369.UV54_C0001G0002"/>
<name>A0A0G1C528_9BACT</name>